<dbReference type="Gene3D" id="3.30.310.160">
    <property type="entry name" value="YycH protein, domain 2"/>
    <property type="match status" value="1"/>
</dbReference>
<evidence type="ECO:0000313" key="3">
    <source>
        <dbReference type="Proteomes" id="UP001486565"/>
    </source>
</evidence>
<proteinExistence type="predicted"/>
<accession>A0ABZ2Y3K3</accession>
<keyword evidence="1" id="KW-0812">Transmembrane</keyword>
<keyword evidence="1" id="KW-0472">Membrane</keyword>
<dbReference type="EMBL" id="CP121687">
    <property type="protein sequence ID" value="WZL69176.1"/>
    <property type="molecule type" value="Genomic_DNA"/>
</dbReference>
<reference evidence="2 3" key="1">
    <citation type="submission" date="2023-03" db="EMBL/GenBank/DDBJ databases">
        <title>Novel Species.</title>
        <authorList>
            <person name="Ma S."/>
        </authorList>
    </citation>
    <scope>NUCLEOTIDE SEQUENCE [LARGE SCALE GENOMIC DNA]</scope>
    <source>
        <strain evidence="2 3">LIND6LT2</strain>
    </source>
</reference>
<protein>
    <recommendedName>
        <fullName evidence="4">Regulatory protein YycH domain-containing protein</fullName>
    </recommendedName>
</protein>
<evidence type="ECO:0000256" key="1">
    <source>
        <dbReference type="SAM" id="Phobius"/>
    </source>
</evidence>
<evidence type="ECO:0000313" key="2">
    <source>
        <dbReference type="EMBL" id="WZL69176.1"/>
    </source>
</evidence>
<organism evidence="2 3">
    <name type="scientific">Defluviitalea saccharophila</name>
    <dbReference type="NCBI Taxonomy" id="879970"/>
    <lineage>
        <taxon>Bacteria</taxon>
        <taxon>Bacillati</taxon>
        <taxon>Bacillota</taxon>
        <taxon>Clostridia</taxon>
        <taxon>Lachnospirales</taxon>
        <taxon>Defluviitaleaceae</taxon>
        <taxon>Defluviitalea</taxon>
    </lineage>
</organism>
<feature type="transmembrane region" description="Helical" evidence="1">
    <location>
        <begin position="9"/>
        <end position="27"/>
    </location>
</feature>
<sequence length="463" mass="53728">MDKGKLKTIFLGVLIFASIFQTGKLWFGNLSGRNFFYNLWVRNSFDAINYSGEPIYLLQPRRIVINFGVEGGAYNILKNTEEEFKTAKEEMTEILTAVFLKGEFVKEEDLNWKNILSQKSMLYQYSGVIPTEGLITDGNKIISKIPKFDQVLLVPNKSGGQKTTCYFIDEEYNKVYEAAVKHDSELLYNLIDKIREDASQIVYISTKQSNMNQFVNNVFLPTFNEPPVYQKMAMKDPVIEDGVINETKLEQIVNPLLINPTLKRKQQMEDGTVYYIEGSIMVKYYPNGVIEYIDQSSTIKYTRMSFIEAYQIAKGFLDKHQASLTKDDLLENSMYLSGQRKTNAGWEFYFDFRLQDIPYVFSEDIANKINMKHAVKIVVEDGKVKLYRRLTWEGELLDDECEVNVPYLEALSEVINKLYAEGAQTIEINDMYWAYYQRDFYASPEVYWMVRVGDRLFPIKASS</sequence>
<dbReference type="InterPro" id="IPR042274">
    <property type="entry name" value="YycH/YycI_2"/>
</dbReference>
<gene>
    <name evidence="2" type="ORF">QBE51_10245</name>
</gene>
<name>A0ABZ2Y3K3_9FIRM</name>
<dbReference type="Proteomes" id="UP001486565">
    <property type="component" value="Chromosome"/>
</dbReference>
<dbReference type="RefSeq" id="WP_341876184.1">
    <property type="nucleotide sequence ID" value="NZ_CP121687.1"/>
</dbReference>
<evidence type="ECO:0008006" key="4">
    <source>
        <dbReference type="Google" id="ProtNLM"/>
    </source>
</evidence>
<keyword evidence="3" id="KW-1185">Reference proteome</keyword>
<keyword evidence="1" id="KW-1133">Transmembrane helix</keyword>